<evidence type="ECO:0000256" key="6">
    <source>
        <dbReference type="ARBA" id="ARBA00022723"/>
    </source>
</evidence>
<evidence type="ECO:0000313" key="17">
    <source>
        <dbReference type="EMBL" id="AVF28255.1"/>
    </source>
</evidence>
<comment type="similarity">
    <text evidence="2 15">Belongs to the Nth/MutY family.</text>
</comment>
<evidence type="ECO:0000313" key="20">
    <source>
        <dbReference type="Proteomes" id="UP000464330"/>
    </source>
</evidence>
<keyword evidence="8" id="KW-0378">Hydrolase</keyword>
<keyword evidence="7 15" id="KW-0227">DNA damage</keyword>
<evidence type="ECO:0000256" key="3">
    <source>
        <dbReference type="ARBA" id="ARBA00012045"/>
    </source>
</evidence>
<dbReference type="EC" id="3.2.2.31" evidence="3 15"/>
<dbReference type="FunFam" id="1.10.1670.10:FF:000002">
    <property type="entry name" value="Adenine DNA glycosylase"/>
    <property type="match status" value="1"/>
</dbReference>
<evidence type="ECO:0000256" key="14">
    <source>
        <dbReference type="ARBA" id="ARBA00058550"/>
    </source>
</evidence>
<evidence type="ECO:0000256" key="1">
    <source>
        <dbReference type="ARBA" id="ARBA00000843"/>
    </source>
</evidence>
<evidence type="ECO:0000313" key="19">
    <source>
        <dbReference type="Proteomes" id="UP000239833"/>
    </source>
</evidence>
<dbReference type="SMART" id="SM00525">
    <property type="entry name" value="FES"/>
    <property type="match status" value="1"/>
</dbReference>
<dbReference type="InterPro" id="IPR011257">
    <property type="entry name" value="DNA_glycosylase"/>
</dbReference>
<dbReference type="Gene3D" id="1.10.340.30">
    <property type="entry name" value="Hypothetical protein, domain 2"/>
    <property type="match status" value="1"/>
</dbReference>
<dbReference type="GO" id="GO:0046872">
    <property type="term" value="F:metal ion binding"/>
    <property type="evidence" value="ECO:0007669"/>
    <property type="project" value="UniProtKB-UniRule"/>
</dbReference>
<protein>
    <recommendedName>
        <fullName evidence="4 15">Adenine DNA glycosylase</fullName>
        <ecNumber evidence="3 15">3.2.2.31</ecNumber>
    </recommendedName>
</protein>
<dbReference type="InterPro" id="IPR003651">
    <property type="entry name" value="Endonuclease3_FeS-loop_motif"/>
</dbReference>
<dbReference type="EMBL" id="CP019655">
    <property type="protein sequence ID" value="AVF28255.1"/>
    <property type="molecule type" value="Genomic_DNA"/>
</dbReference>
<keyword evidence="11" id="KW-0238">DNA-binding</keyword>
<reference evidence="19" key="1">
    <citation type="submission" date="2017-02" db="EMBL/GenBank/DDBJ databases">
        <title>Delineation of Paenibacillus larvae strains originating from foulbrood outbreaks.</title>
        <authorList>
            <person name="Beims H."/>
            <person name="Bunk B."/>
            <person name="Sproeer C."/>
            <person name="Mohr K.I."/>
            <person name="Pradella S."/>
            <person name="Guenther G."/>
            <person name="Rohde M."/>
            <person name="von der Ohe W."/>
            <person name="Steinert M."/>
        </authorList>
    </citation>
    <scope>NUCLEOTIDE SEQUENCE [LARGE SCALE GENOMIC DNA]</scope>
    <source>
        <strain evidence="19">Eric_III</strain>
    </source>
</reference>
<keyword evidence="9 15" id="KW-0408">Iron</keyword>
<evidence type="ECO:0000256" key="9">
    <source>
        <dbReference type="ARBA" id="ARBA00023004"/>
    </source>
</evidence>
<dbReference type="GO" id="GO:0006284">
    <property type="term" value="P:base-excision repair"/>
    <property type="evidence" value="ECO:0007669"/>
    <property type="project" value="UniProtKB-UniRule"/>
</dbReference>
<keyword evidence="10" id="KW-0411">Iron-sulfur</keyword>
<dbReference type="SUPFAM" id="SSF48150">
    <property type="entry name" value="DNA-glycosylase"/>
    <property type="match status" value="1"/>
</dbReference>
<dbReference type="Gene3D" id="3.90.79.10">
    <property type="entry name" value="Nucleoside Triphosphate Pyrophosphohydrolase"/>
    <property type="match status" value="1"/>
</dbReference>
<dbReference type="GO" id="GO:0034039">
    <property type="term" value="F:8-oxo-7,8-dihydroguanine DNA N-glycosylase activity"/>
    <property type="evidence" value="ECO:0007669"/>
    <property type="project" value="TreeGrafter"/>
</dbReference>
<dbReference type="InterPro" id="IPR000445">
    <property type="entry name" value="HhH_motif"/>
</dbReference>
<dbReference type="FunFam" id="1.10.340.30:FF:000010">
    <property type="entry name" value="Adenine DNA glycosylase"/>
    <property type="match status" value="1"/>
</dbReference>
<dbReference type="Pfam" id="PF14815">
    <property type="entry name" value="NUDIX_4"/>
    <property type="match status" value="1"/>
</dbReference>
<dbReference type="SUPFAM" id="SSF55811">
    <property type="entry name" value="Nudix"/>
    <property type="match status" value="1"/>
</dbReference>
<keyword evidence="5" id="KW-0004">4Fe-4S</keyword>
<feature type="domain" description="HhH-GPD" evidence="16">
    <location>
        <begin position="46"/>
        <end position="197"/>
    </location>
</feature>
<accession>A0A8B6WW04</accession>
<dbReference type="InterPro" id="IPR044298">
    <property type="entry name" value="MIG/MutY"/>
</dbReference>
<comment type="function">
    <text evidence="14">Base excision repair (BER) glycosylase that initiates repair of A:oxoG to C:G by removing the inappropriately paired adenine base from the DNA backbone, generating an abasic site product. 8-oxoguanine (oxoG) is a genotoxic DNA lesion resulting from oxidation of guanine; this residue is misread by replicative DNA polymerases, that insert adenine instead of cytosine opposite the oxidized damaged base. Shows a powerful dicrimination of A versus C, since it does not cleave cytosine in oxoG:C pairs. May also be able to remove adenine from A:G mispairs, although this activity may not be physiologically relevant.</text>
</comment>
<comment type="catalytic activity">
    <reaction evidence="1 15">
        <text>Hydrolyzes free adenine bases from 7,8-dihydro-8-oxoguanine:adenine mismatched double-stranded DNA, leaving an apurinic site.</text>
        <dbReference type="EC" id="3.2.2.31"/>
    </reaction>
</comment>
<reference evidence="17 20" key="2">
    <citation type="journal article" date="2020" name="Int. J. Med. Microbiol.">
        <title>Discovery of Paenibacillus larvae ERIC V: Phenotypic and genomic comparison to genotypes ERIC I-IV reveal different inventories of virulence factors which correlate with epidemiological prevalences of American Foulbrood.</title>
        <authorList>
            <person name="Beims H."/>
            <person name="Bunk B."/>
            <person name="Erler S."/>
            <person name="Mohr K.I."/>
            <person name="Sproer C."/>
            <person name="Pradella S."/>
            <person name="Gunther G."/>
            <person name="Rohde M."/>
            <person name="von der Ohe W."/>
            <person name="Steinert M."/>
        </authorList>
    </citation>
    <scope>NUCLEOTIDE SEQUENCE</scope>
    <source>
        <strain evidence="17">Eric_III</strain>
        <strain evidence="18">Eric_V</strain>
    </source>
</reference>
<dbReference type="Gene3D" id="1.10.1670.10">
    <property type="entry name" value="Helix-hairpin-Helix base-excision DNA repair enzymes (C-terminal)"/>
    <property type="match status" value="1"/>
</dbReference>
<evidence type="ECO:0000256" key="13">
    <source>
        <dbReference type="ARBA" id="ARBA00023295"/>
    </source>
</evidence>
<dbReference type="AlphaFoldDB" id="A0A2L1U5P7"/>
<dbReference type="GO" id="GO:0000701">
    <property type="term" value="F:purine-specific mismatch base pair DNA N-glycosylase activity"/>
    <property type="evidence" value="ECO:0007669"/>
    <property type="project" value="UniProtKB-EC"/>
</dbReference>
<accession>A0A6C0QYE0</accession>
<evidence type="ECO:0000256" key="15">
    <source>
        <dbReference type="RuleBase" id="RU365096"/>
    </source>
</evidence>
<dbReference type="InterPro" id="IPR005760">
    <property type="entry name" value="A/G_AdeGlyc_MutY"/>
</dbReference>
<keyword evidence="12" id="KW-0234">DNA repair</keyword>
<evidence type="ECO:0000256" key="7">
    <source>
        <dbReference type="ARBA" id="ARBA00022763"/>
    </source>
</evidence>
<proteinExistence type="inferred from homology"/>
<dbReference type="Proteomes" id="UP000239833">
    <property type="component" value="Chromosome"/>
</dbReference>
<dbReference type="GO" id="GO:0035485">
    <property type="term" value="F:adenine/guanine mispair binding"/>
    <property type="evidence" value="ECO:0007669"/>
    <property type="project" value="TreeGrafter"/>
</dbReference>
<evidence type="ECO:0000256" key="4">
    <source>
        <dbReference type="ARBA" id="ARBA00022023"/>
    </source>
</evidence>
<dbReference type="Pfam" id="PF00730">
    <property type="entry name" value="HhH-GPD"/>
    <property type="match status" value="1"/>
</dbReference>
<evidence type="ECO:0000256" key="2">
    <source>
        <dbReference type="ARBA" id="ARBA00008343"/>
    </source>
</evidence>
<dbReference type="GO" id="GO:0032357">
    <property type="term" value="F:oxidized purine DNA binding"/>
    <property type="evidence" value="ECO:0007669"/>
    <property type="project" value="TreeGrafter"/>
</dbReference>
<organism evidence="17 19">
    <name type="scientific">Paenibacillus larvae subsp. larvae</name>
    <dbReference type="NCBI Taxonomy" id="147375"/>
    <lineage>
        <taxon>Bacteria</taxon>
        <taxon>Bacillati</taxon>
        <taxon>Bacillota</taxon>
        <taxon>Bacilli</taxon>
        <taxon>Bacillales</taxon>
        <taxon>Paenibacillaceae</taxon>
        <taxon>Paenibacillus</taxon>
    </lineage>
</organism>
<evidence type="ECO:0000259" key="16">
    <source>
        <dbReference type="SMART" id="SM00478"/>
    </source>
</evidence>
<dbReference type="STRING" id="147375.BXP28_14220"/>
<dbReference type="InterPro" id="IPR023170">
    <property type="entry name" value="HhH_base_excis_C"/>
</dbReference>
<gene>
    <name evidence="17" type="ORF">ERICIII_04189</name>
    <name evidence="18" type="ORF">ERICV_04441</name>
</gene>
<comment type="cofactor">
    <cofactor evidence="15">
        <name>[4Fe-4S] cluster</name>
        <dbReference type="ChEBI" id="CHEBI:49883"/>
    </cofactor>
    <text evidence="15">Binds 1 [4Fe-4S] cluster.</text>
</comment>
<dbReference type="CDD" id="cd00056">
    <property type="entry name" value="ENDO3c"/>
    <property type="match status" value="1"/>
</dbReference>
<evidence type="ECO:0000256" key="5">
    <source>
        <dbReference type="ARBA" id="ARBA00022485"/>
    </source>
</evidence>
<dbReference type="Proteomes" id="UP000464330">
    <property type="component" value="Chromosome"/>
</dbReference>
<dbReference type="EMBL" id="CP019717">
    <property type="protein sequence ID" value="QHZ53487.1"/>
    <property type="molecule type" value="Genomic_DNA"/>
</dbReference>
<dbReference type="InterPro" id="IPR029119">
    <property type="entry name" value="MutY_C"/>
</dbReference>
<dbReference type="Pfam" id="PF10576">
    <property type="entry name" value="EndIII_4Fe-2S"/>
    <property type="match status" value="1"/>
</dbReference>
<accession>A0A2L1U5P7</accession>
<keyword evidence="6" id="KW-0479">Metal-binding</keyword>
<evidence type="ECO:0000256" key="10">
    <source>
        <dbReference type="ARBA" id="ARBA00023014"/>
    </source>
</evidence>
<evidence type="ECO:0000256" key="8">
    <source>
        <dbReference type="ARBA" id="ARBA00022801"/>
    </source>
</evidence>
<dbReference type="PANTHER" id="PTHR42944">
    <property type="entry name" value="ADENINE DNA GLYCOSYLASE"/>
    <property type="match status" value="1"/>
</dbReference>
<dbReference type="GO" id="GO:0051539">
    <property type="term" value="F:4 iron, 4 sulfur cluster binding"/>
    <property type="evidence" value="ECO:0007669"/>
    <property type="project" value="UniProtKB-UniRule"/>
</dbReference>
<dbReference type="PANTHER" id="PTHR42944:SF1">
    <property type="entry name" value="ADENINE DNA GLYCOSYLASE"/>
    <property type="match status" value="1"/>
</dbReference>
<dbReference type="GO" id="GO:0006298">
    <property type="term" value="P:mismatch repair"/>
    <property type="evidence" value="ECO:0007669"/>
    <property type="project" value="TreeGrafter"/>
</dbReference>
<keyword evidence="13 15" id="KW-0326">Glycosidase</keyword>
<comment type="function">
    <text evidence="15">Adenine glycosylase active on G-A mispairs.</text>
</comment>
<dbReference type="SMART" id="SM00478">
    <property type="entry name" value="ENDO3c"/>
    <property type="match status" value="1"/>
</dbReference>
<dbReference type="NCBIfam" id="TIGR01084">
    <property type="entry name" value="mutY"/>
    <property type="match status" value="1"/>
</dbReference>
<evidence type="ECO:0000256" key="12">
    <source>
        <dbReference type="ARBA" id="ARBA00023204"/>
    </source>
</evidence>
<evidence type="ECO:0000313" key="18">
    <source>
        <dbReference type="EMBL" id="QHZ53487.1"/>
    </source>
</evidence>
<dbReference type="Pfam" id="PF00633">
    <property type="entry name" value="HHH"/>
    <property type="match status" value="1"/>
</dbReference>
<sequence>MVEQIFSEERKEYFSEHLLSWYEVHKRDLPWRRSKNPYYVWVSEVMLQQTRVDTVIPYFHRFIEKFPTIQDLALAPEEEVLKMWEGLGYYSRARNLQGAVREVHERYGGIVPDEKEEISSLKGVGPYTSGAVLSIAYNKPEPAVDGNVMRVLSRFFLIGDDITRPATRVKMEYLAKALIPEGRAGDFNQALMELGALVCTPRSPQCLTCPVMEHCEARLTGSEESLPVKKKAKPPRPERRLVGLIVGEGEHAGKILIRQRPPEGLLARMWELPHVALPLPAAEANTPPAVAEWGTEAQQKEMLHRELADGEKISVRPIEWFADTNHTFSHIFWDMKVYRCLLGSGQEGPGSEWIPFHYKWMDLTEMGQYAFPKVFLGVLRQYAKEQGTKI</sequence>
<evidence type="ECO:0000256" key="11">
    <source>
        <dbReference type="ARBA" id="ARBA00023125"/>
    </source>
</evidence>
<dbReference type="InterPro" id="IPR015797">
    <property type="entry name" value="NUDIX_hydrolase-like_dom_sf"/>
</dbReference>
<dbReference type="CDD" id="cd03431">
    <property type="entry name" value="NUDIX_DNA_Glycosylase_C-MutY"/>
    <property type="match status" value="1"/>
</dbReference>
<dbReference type="InterPro" id="IPR003265">
    <property type="entry name" value="HhH-GPD_domain"/>
</dbReference>
<name>A0A2L1U5P7_9BACL</name>